<comment type="similarity">
    <text evidence="2 11">Belongs to the TonB-dependent receptor family.</text>
</comment>
<feature type="compositionally biased region" description="Polar residues" evidence="13">
    <location>
        <begin position="11"/>
        <end position="20"/>
    </location>
</feature>
<feature type="region of interest" description="Disordered" evidence="13">
    <location>
        <begin position="1"/>
        <end position="28"/>
    </location>
</feature>
<evidence type="ECO:0000259" key="14">
    <source>
        <dbReference type="Pfam" id="PF07715"/>
    </source>
</evidence>
<keyword evidence="10 11" id="KW-0998">Cell outer membrane</keyword>
<evidence type="ECO:0000256" key="11">
    <source>
        <dbReference type="PROSITE-ProRule" id="PRU01360"/>
    </source>
</evidence>
<keyword evidence="3 11" id="KW-0813">Transport</keyword>
<dbReference type="EMBL" id="JBHSEW010000003">
    <property type="protein sequence ID" value="MFC4621602.1"/>
    <property type="molecule type" value="Genomic_DNA"/>
</dbReference>
<evidence type="ECO:0000256" key="5">
    <source>
        <dbReference type="ARBA" id="ARBA00022692"/>
    </source>
</evidence>
<dbReference type="Proteomes" id="UP001595967">
    <property type="component" value="Unassembled WGS sequence"/>
</dbReference>
<feature type="short sequence motif" description="TonB C-terminal box" evidence="12">
    <location>
        <begin position="772"/>
        <end position="789"/>
    </location>
</feature>
<name>A0ABV9GU92_9BURK</name>
<evidence type="ECO:0000256" key="9">
    <source>
        <dbReference type="ARBA" id="ARBA00023170"/>
    </source>
</evidence>
<protein>
    <submittedName>
        <fullName evidence="15">TonB-dependent receptor plug domain-containing protein</fullName>
    </submittedName>
</protein>
<comment type="caution">
    <text evidence="15">The sequence shown here is derived from an EMBL/GenBank/DDBJ whole genome shotgun (WGS) entry which is preliminary data.</text>
</comment>
<keyword evidence="7" id="KW-0798">TonB box</keyword>
<sequence length="789" mass="88486">MTALANAVTAHAQQTESSPEVTERQMPEVQVQATSLESRTYTREEMDATPKGNRDITSLIAEHPAVRLNPTTDGSGNRGSLAPEQFSIHGESPFQNQFMIDGISATNVIAPHNNNLNLQIGNVPGFSQAYNLDTDLLDRVEVHDNRVPVEFGHFTGGVVDARIKTPVGDNRFTVKRSFNSSNLTQQEMPEGMDAKWTNGEPGFSSIWKKHFTSVSGDVGITQDTAALLSFSRRESDISRLARVLNRSSGGLPNGNSVRLMTEKQADTVDNLMAKIHTNWGGGTRTNLLFKYADRQEDLVHSSFPDTAWTNRQKATGLGLELVQTLNSGELTAKLGWDQMDALRESSATELVTQQFWSGSGLAQYTWGGFGTEALEQRQLSAKLRMDWNAFDAWGLRHKVYAGLDVQDTDATFDRKQDAYSYRAVMQADGSQKIYSKTYNMKGTANAGYNTVGLYLSDSMQWQRWTATLGMRVDHDNLFKNTNFAPRARLDWDVLGNGRTQAGMGFARYYGLDLMGYALAREKSRLSRTVVNAQGVEVNNPATVVMHNFDGVKTEYSDEWAFSIAQQLSSSLEGSLSYVHRSSRDGVTKEGTSAAGYFYTNDGRGRNETIMVSLRTLRHYEFLAGQWTGRADFSWQDSQRNRDTTLGYDTAEEAPDDLVEYNGQQIQRKHMPASIFNQPRRLSLSSLTRWQQAGLDWGNRLSWRSSRPAITYLGMRNGMERYVSTRLPSYWTWDTTLTWQPKQVRGLTLNVEVLNLLNRMPTIAVANPLLANNVRYQTGREIWLTAGYQF</sequence>
<keyword evidence="16" id="KW-1185">Reference proteome</keyword>
<evidence type="ECO:0000256" key="7">
    <source>
        <dbReference type="ARBA" id="ARBA00023077"/>
    </source>
</evidence>
<comment type="subcellular location">
    <subcellularLocation>
        <location evidence="1 11">Cell outer membrane</location>
        <topology evidence="1 11">Multi-pass membrane protein</topology>
    </subcellularLocation>
</comment>
<keyword evidence="4 11" id="KW-1134">Transmembrane beta strand</keyword>
<evidence type="ECO:0000256" key="3">
    <source>
        <dbReference type="ARBA" id="ARBA00022448"/>
    </source>
</evidence>
<evidence type="ECO:0000256" key="10">
    <source>
        <dbReference type="ARBA" id="ARBA00023237"/>
    </source>
</evidence>
<dbReference type="Gene3D" id="2.170.130.10">
    <property type="entry name" value="TonB-dependent receptor, plug domain"/>
    <property type="match status" value="1"/>
</dbReference>
<gene>
    <name evidence="15" type="ORF">ACFO3A_05180</name>
</gene>
<evidence type="ECO:0000256" key="4">
    <source>
        <dbReference type="ARBA" id="ARBA00022452"/>
    </source>
</evidence>
<dbReference type="PROSITE" id="PS52016">
    <property type="entry name" value="TONB_DEPENDENT_REC_3"/>
    <property type="match status" value="1"/>
</dbReference>
<keyword evidence="9 15" id="KW-0675">Receptor</keyword>
<feature type="domain" description="TonB-dependent receptor plug" evidence="14">
    <location>
        <begin position="35"/>
        <end position="153"/>
    </location>
</feature>
<reference evidence="16" key="1">
    <citation type="journal article" date="2019" name="Int. J. Syst. Evol. Microbiol.">
        <title>The Global Catalogue of Microorganisms (GCM) 10K type strain sequencing project: providing services to taxonomists for standard genome sequencing and annotation.</title>
        <authorList>
            <consortium name="The Broad Institute Genomics Platform"/>
            <consortium name="The Broad Institute Genome Sequencing Center for Infectious Disease"/>
            <person name="Wu L."/>
            <person name="Ma J."/>
        </authorList>
    </citation>
    <scope>NUCLEOTIDE SEQUENCE [LARGE SCALE GENOMIC DNA]</scope>
    <source>
        <strain evidence="16">JCM 11650</strain>
    </source>
</reference>
<keyword evidence="8 11" id="KW-0472">Membrane</keyword>
<dbReference type="SUPFAM" id="SSF56935">
    <property type="entry name" value="Porins"/>
    <property type="match status" value="1"/>
</dbReference>
<evidence type="ECO:0000313" key="15">
    <source>
        <dbReference type="EMBL" id="MFC4621602.1"/>
    </source>
</evidence>
<evidence type="ECO:0000256" key="13">
    <source>
        <dbReference type="SAM" id="MobiDB-lite"/>
    </source>
</evidence>
<feature type="region of interest" description="Disordered" evidence="13">
    <location>
        <begin position="61"/>
        <end position="84"/>
    </location>
</feature>
<dbReference type="Pfam" id="PF07715">
    <property type="entry name" value="Plug"/>
    <property type="match status" value="1"/>
</dbReference>
<keyword evidence="5 11" id="KW-0812">Transmembrane</keyword>
<dbReference type="InterPro" id="IPR010917">
    <property type="entry name" value="TonB_rcpt_CS"/>
</dbReference>
<dbReference type="RefSeq" id="WP_377724584.1">
    <property type="nucleotide sequence ID" value="NZ_JBHSEW010000003.1"/>
</dbReference>
<dbReference type="Gene3D" id="2.40.170.20">
    <property type="entry name" value="TonB-dependent receptor, beta-barrel domain"/>
    <property type="match status" value="1"/>
</dbReference>
<accession>A0ABV9GU92</accession>
<organism evidence="15 16">
    <name type="scientific">Comamonas nitrativorans</name>
    <dbReference type="NCBI Taxonomy" id="108437"/>
    <lineage>
        <taxon>Bacteria</taxon>
        <taxon>Pseudomonadati</taxon>
        <taxon>Pseudomonadota</taxon>
        <taxon>Betaproteobacteria</taxon>
        <taxon>Burkholderiales</taxon>
        <taxon>Comamonadaceae</taxon>
        <taxon>Comamonas</taxon>
    </lineage>
</organism>
<keyword evidence="6" id="KW-0732">Signal</keyword>
<evidence type="ECO:0000256" key="8">
    <source>
        <dbReference type="ARBA" id="ARBA00023136"/>
    </source>
</evidence>
<proteinExistence type="inferred from homology"/>
<dbReference type="PROSITE" id="PS01156">
    <property type="entry name" value="TONB_DEPENDENT_REC_2"/>
    <property type="match status" value="1"/>
</dbReference>
<evidence type="ECO:0000256" key="2">
    <source>
        <dbReference type="ARBA" id="ARBA00009810"/>
    </source>
</evidence>
<dbReference type="InterPro" id="IPR036942">
    <property type="entry name" value="Beta-barrel_TonB_sf"/>
</dbReference>
<dbReference type="InterPro" id="IPR012910">
    <property type="entry name" value="Plug_dom"/>
</dbReference>
<dbReference type="InterPro" id="IPR039426">
    <property type="entry name" value="TonB-dep_rcpt-like"/>
</dbReference>
<evidence type="ECO:0000256" key="12">
    <source>
        <dbReference type="PROSITE-ProRule" id="PRU10144"/>
    </source>
</evidence>
<evidence type="ECO:0000256" key="1">
    <source>
        <dbReference type="ARBA" id="ARBA00004571"/>
    </source>
</evidence>
<evidence type="ECO:0000313" key="16">
    <source>
        <dbReference type="Proteomes" id="UP001595967"/>
    </source>
</evidence>
<dbReference type="InterPro" id="IPR037066">
    <property type="entry name" value="Plug_dom_sf"/>
</dbReference>
<evidence type="ECO:0000256" key="6">
    <source>
        <dbReference type="ARBA" id="ARBA00022729"/>
    </source>
</evidence>